<comment type="caution">
    <text evidence="1">The sequence shown here is derived from an EMBL/GenBank/DDBJ whole genome shotgun (WGS) entry which is preliminary data.</text>
</comment>
<accession>A0ABT4AL05</accession>
<organism evidence="1 2">
    <name type="scientific">Archangium lansingense</name>
    <dbReference type="NCBI Taxonomy" id="2995310"/>
    <lineage>
        <taxon>Bacteria</taxon>
        <taxon>Pseudomonadati</taxon>
        <taxon>Myxococcota</taxon>
        <taxon>Myxococcia</taxon>
        <taxon>Myxococcales</taxon>
        <taxon>Cystobacterineae</taxon>
        <taxon>Archangiaceae</taxon>
        <taxon>Archangium</taxon>
    </lineage>
</organism>
<dbReference type="Proteomes" id="UP001207654">
    <property type="component" value="Unassembled WGS sequence"/>
</dbReference>
<proteinExistence type="predicted"/>
<reference evidence="1 2" key="1">
    <citation type="submission" date="2022-11" db="EMBL/GenBank/DDBJ databases">
        <title>Minimal conservation of predation-associated metabolite biosynthetic gene clusters underscores biosynthetic potential of Myxococcota including descriptions for ten novel species: Archangium lansinium sp. nov., Myxococcus landrumus sp. nov., Nannocystis bai.</title>
        <authorList>
            <person name="Ahearne A."/>
            <person name="Stevens C."/>
            <person name="Phillips K."/>
        </authorList>
    </citation>
    <scope>NUCLEOTIDE SEQUENCE [LARGE SCALE GENOMIC DNA]</scope>
    <source>
        <strain evidence="1 2">MIWBW</strain>
    </source>
</reference>
<dbReference type="EMBL" id="JAPNKA010000001">
    <property type="protein sequence ID" value="MCY1082383.1"/>
    <property type="molecule type" value="Genomic_DNA"/>
</dbReference>
<evidence type="ECO:0000313" key="1">
    <source>
        <dbReference type="EMBL" id="MCY1082383.1"/>
    </source>
</evidence>
<keyword evidence="2" id="KW-1185">Reference proteome</keyword>
<dbReference type="RefSeq" id="WP_267540955.1">
    <property type="nucleotide sequence ID" value="NZ_JAPNKA010000001.1"/>
</dbReference>
<gene>
    <name evidence="1" type="ORF">OV287_48855</name>
</gene>
<sequence length="41" mass="4499">MPSRGANGWLLVATHTGDEQVHAEPFDAVERRWLALEPAGL</sequence>
<name>A0ABT4AL05_9BACT</name>
<protein>
    <submittedName>
        <fullName evidence="1">Uncharacterized protein</fullName>
    </submittedName>
</protein>
<evidence type="ECO:0000313" key="2">
    <source>
        <dbReference type="Proteomes" id="UP001207654"/>
    </source>
</evidence>